<evidence type="ECO:0000313" key="8">
    <source>
        <dbReference type="EMBL" id="GEM36878.1"/>
    </source>
</evidence>
<evidence type="ECO:0000256" key="1">
    <source>
        <dbReference type="ARBA" id="ARBA00004651"/>
    </source>
</evidence>
<sequence>MVKSKSATTGHADDSRLRYRDAFAVPEFRVLFASHVISMLGTVIAEFSLSVLVYRRTGSPLLTALVFALAFTPHLFAGALFSSLVDRVPARRLLVSCNLATTLLAAAMAMPGMPVFALLCLVFVMGSISPIFAGTRAATLAEILPDAAYVPGRSLFRLVAQGAQIVGFGGGGLLLVVMSPSSALWIQSAMFLVSAVLLRLGTARRPAGGRTDSSLLRDSITGLRGILAIAPLRRILFLGWAVPALSVFAEALANPYAHAHGFTSVELGIMMAMLPLGTVLGEFLAMWRLTASRQRGLVPYLAALVFVPVLSFWFQPSLAIVAPILLLSGMGFAYHLGLDRLLIEVAPEHLRSRALAVQTAGLMFWQGLGFVTAGALAQFAPASAVVSVSGAVGLLATLCLRPRTEDTQPSRPTAVGNPRDQAPRGRLRSDRRA</sequence>
<organism evidence="8 9">
    <name type="scientific">Nocardia ninae NBRC 108245</name>
    <dbReference type="NCBI Taxonomy" id="1210091"/>
    <lineage>
        <taxon>Bacteria</taxon>
        <taxon>Bacillati</taxon>
        <taxon>Actinomycetota</taxon>
        <taxon>Actinomycetes</taxon>
        <taxon>Mycobacteriales</taxon>
        <taxon>Nocardiaceae</taxon>
        <taxon>Nocardia</taxon>
    </lineage>
</organism>
<proteinExistence type="predicted"/>
<feature type="compositionally biased region" description="Basic and acidic residues" evidence="6">
    <location>
        <begin position="421"/>
        <end position="433"/>
    </location>
</feature>
<accession>A0A511M9V2</accession>
<protein>
    <submittedName>
        <fullName evidence="8">MFS transporter</fullName>
    </submittedName>
</protein>
<dbReference type="Pfam" id="PF07690">
    <property type="entry name" value="MFS_1"/>
    <property type="match status" value="1"/>
</dbReference>
<feature type="transmembrane region" description="Helical" evidence="7">
    <location>
        <begin position="320"/>
        <end position="343"/>
    </location>
</feature>
<feature type="transmembrane region" description="Helical" evidence="7">
    <location>
        <begin position="30"/>
        <end position="54"/>
    </location>
</feature>
<feature type="transmembrane region" description="Helical" evidence="7">
    <location>
        <begin position="184"/>
        <end position="201"/>
    </location>
</feature>
<reference evidence="8 9" key="1">
    <citation type="submission" date="2019-07" db="EMBL/GenBank/DDBJ databases">
        <title>Whole genome shotgun sequence of Nocardia ninae NBRC 108245.</title>
        <authorList>
            <person name="Hosoyama A."/>
            <person name="Uohara A."/>
            <person name="Ohji S."/>
            <person name="Ichikawa N."/>
        </authorList>
    </citation>
    <scope>NUCLEOTIDE SEQUENCE [LARGE SCALE GENOMIC DNA]</scope>
    <source>
        <strain evidence="8 9">NBRC 108245</strain>
    </source>
</reference>
<keyword evidence="4 7" id="KW-1133">Transmembrane helix</keyword>
<feature type="transmembrane region" description="Helical" evidence="7">
    <location>
        <begin position="116"/>
        <end position="134"/>
    </location>
</feature>
<comment type="caution">
    <text evidence="8">The sequence shown here is derived from an EMBL/GenBank/DDBJ whole genome shotgun (WGS) entry which is preliminary data.</text>
</comment>
<feature type="transmembrane region" description="Helical" evidence="7">
    <location>
        <begin position="93"/>
        <end position="110"/>
    </location>
</feature>
<feature type="region of interest" description="Disordered" evidence="6">
    <location>
        <begin position="404"/>
        <end position="433"/>
    </location>
</feature>
<feature type="transmembrane region" description="Helical" evidence="7">
    <location>
        <begin position="155"/>
        <end position="178"/>
    </location>
</feature>
<dbReference type="PANTHER" id="PTHR23513:SF11">
    <property type="entry name" value="STAPHYLOFERRIN A TRANSPORTER"/>
    <property type="match status" value="1"/>
</dbReference>
<name>A0A511M9V2_9NOCA</name>
<keyword evidence="9" id="KW-1185">Reference proteome</keyword>
<evidence type="ECO:0000313" key="9">
    <source>
        <dbReference type="Proteomes" id="UP000321424"/>
    </source>
</evidence>
<feature type="transmembrane region" description="Helical" evidence="7">
    <location>
        <begin position="297"/>
        <end position="314"/>
    </location>
</feature>
<dbReference type="GO" id="GO:0022857">
    <property type="term" value="F:transmembrane transporter activity"/>
    <property type="evidence" value="ECO:0007669"/>
    <property type="project" value="InterPro"/>
</dbReference>
<feature type="transmembrane region" description="Helical" evidence="7">
    <location>
        <begin position="355"/>
        <end position="376"/>
    </location>
</feature>
<evidence type="ECO:0000256" key="3">
    <source>
        <dbReference type="ARBA" id="ARBA00022692"/>
    </source>
</evidence>
<evidence type="ECO:0000256" key="2">
    <source>
        <dbReference type="ARBA" id="ARBA00022475"/>
    </source>
</evidence>
<evidence type="ECO:0000256" key="6">
    <source>
        <dbReference type="SAM" id="MobiDB-lite"/>
    </source>
</evidence>
<dbReference type="EMBL" id="BJXA01000006">
    <property type="protein sequence ID" value="GEM36878.1"/>
    <property type="molecule type" value="Genomic_DNA"/>
</dbReference>
<dbReference type="Gene3D" id="1.20.1250.20">
    <property type="entry name" value="MFS general substrate transporter like domains"/>
    <property type="match status" value="2"/>
</dbReference>
<evidence type="ECO:0000256" key="5">
    <source>
        <dbReference type="ARBA" id="ARBA00023136"/>
    </source>
</evidence>
<dbReference type="AlphaFoldDB" id="A0A511M9V2"/>
<dbReference type="PANTHER" id="PTHR23513">
    <property type="entry name" value="INTEGRAL MEMBRANE EFFLUX PROTEIN-RELATED"/>
    <property type="match status" value="1"/>
</dbReference>
<dbReference type="CDD" id="cd06173">
    <property type="entry name" value="MFS_MefA_like"/>
    <property type="match status" value="1"/>
</dbReference>
<comment type="subcellular location">
    <subcellularLocation>
        <location evidence="1">Cell membrane</location>
        <topology evidence="1">Multi-pass membrane protein</topology>
    </subcellularLocation>
</comment>
<feature type="transmembrane region" description="Helical" evidence="7">
    <location>
        <begin position="60"/>
        <end position="81"/>
    </location>
</feature>
<dbReference type="SUPFAM" id="SSF103473">
    <property type="entry name" value="MFS general substrate transporter"/>
    <property type="match status" value="1"/>
</dbReference>
<evidence type="ECO:0000256" key="4">
    <source>
        <dbReference type="ARBA" id="ARBA00022989"/>
    </source>
</evidence>
<gene>
    <name evidence="8" type="ORF">NN4_13970</name>
</gene>
<dbReference type="GO" id="GO:0005886">
    <property type="term" value="C:plasma membrane"/>
    <property type="evidence" value="ECO:0007669"/>
    <property type="project" value="UniProtKB-SubCell"/>
</dbReference>
<dbReference type="InterPro" id="IPR011701">
    <property type="entry name" value="MFS"/>
</dbReference>
<keyword evidence="3 7" id="KW-0812">Transmembrane</keyword>
<feature type="transmembrane region" description="Helical" evidence="7">
    <location>
        <begin position="262"/>
        <end position="285"/>
    </location>
</feature>
<keyword evidence="2" id="KW-1003">Cell membrane</keyword>
<dbReference type="InterPro" id="IPR036259">
    <property type="entry name" value="MFS_trans_sf"/>
</dbReference>
<feature type="transmembrane region" description="Helical" evidence="7">
    <location>
        <begin position="382"/>
        <end position="400"/>
    </location>
</feature>
<evidence type="ECO:0000256" key="7">
    <source>
        <dbReference type="SAM" id="Phobius"/>
    </source>
</evidence>
<keyword evidence="5 7" id="KW-0472">Membrane</keyword>
<dbReference type="Proteomes" id="UP000321424">
    <property type="component" value="Unassembled WGS sequence"/>
</dbReference>